<keyword evidence="3" id="KW-1185">Reference proteome</keyword>
<name>A0ABP5A2T8_9ACTN</name>
<dbReference type="PIRSF" id="PIRSF035170">
    <property type="entry name" value="HD_phosphohydro"/>
    <property type="match status" value="1"/>
</dbReference>
<evidence type="ECO:0000313" key="2">
    <source>
        <dbReference type="EMBL" id="GAA1896825.1"/>
    </source>
</evidence>
<dbReference type="PANTHER" id="PTHR21174:SF0">
    <property type="entry name" value="HD PHOSPHOHYDROLASE FAMILY PROTEIN-RELATED"/>
    <property type="match status" value="1"/>
</dbReference>
<dbReference type="Proteomes" id="UP001501303">
    <property type="component" value="Unassembled WGS sequence"/>
</dbReference>
<sequence>MPEPEPSTAPAHDPAALRPPSPAGPPPDPGALLRRFTGLLERAHDGSRADAEAVGRELLDRWAEPHRHYHTTEHLSAVLARLDELAAVPLDPVAVELAAWFHDAVHDPSGSRNEENSAHLAERLLAEAGVPEPCRAETARLVRLTAGHDPAPGDTSGETLCDADLAVLAGPPSAYAAYAAAVRREYGFVPQDAFREGRAAVLRRLLERPALYRTPHGREHWEATARYNVAGELDLLTGT</sequence>
<protein>
    <recommendedName>
        <fullName evidence="4">Metal-dependent phosphohydrolase</fullName>
    </recommendedName>
</protein>
<dbReference type="RefSeq" id="WP_344258223.1">
    <property type="nucleotide sequence ID" value="NZ_BAAAMJ010000003.1"/>
</dbReference>
<organism evidence="2 3">
    <name type="scientific">Streptomyces sodiiphilus</name>
    <dbReference type="NCBI Taxonomy" id="226217"/>
    <lineage>
        <taxon>Bacteria</taxon>
        <taxon>Bacillati</taxon>
        <taxon>Actinomycetota</taxon>
        <taxon>Actinomycetes</taxon>
        <taxon>Kitasatosporales</taxon>
        <taxon>Streptomycetaceae</taxon>
        <taxon>Streptomyces</taxon>
    </lineage>
</organism>
<evidence type="ECO:0000256" key="1">
    <source>
        <dbReference type="SAM" id="MobiDB-lite"/>
    </source>
</evidence>
<dbReference type="EMBL" id="BAAAMJ010000003">
    <property type="protein sequence ID" value="GAA1896825.1"/>
    <property type="molecule type" value="Genomic_DNA"/>
</dbReference>
<reference evidence="3" key="1">
    <citation type="journal article" date="2019" name="Int. J. Syst. Evol. Microbiol.">
        <title>The Global Catalogue of Microorganisms (GCM) 10K type strain sequencing project: providing services to taxonomists for standard genome sequencing and annotation.</title>
        <authorList>
            <consortium name="The Broad Institute Genomics Platform"/>
            <consortium name="The Broad Institute Genome Sequencing Center for Infectious Disease"/>
            <person name="Wu L."/>
            <person name="Ma J."/>
        </authorList>
    </citation>
    <scope>NUCLEOTIDE SEQUENCE [LARGE SCALE GENOMIC DNA]</scope>
    <source>
        <strain evidence="3">JCM 13581</strain>
    </source>
</reference>
<evidence type="ECO:0008006" key="4">
    <source>
        <dbReference type="Google" id="ProtNLM"/>
    </source>
</evidence>
<proteinExistence type="predicted"/>
<gene>
    <name evidence="2" type="ORF">GCM10009716_03580</name>
</gene>
<dbReference type="PANTHER" id="PTHR21174">
    <property type="match status" value="1"/>
</dbReference>
<dbReference type="InterPro" id="IPR009218">
    <property type="entry name" value="HD_phosphohydro"/>
</dbReference>
<feature type="compositionally biased region" description="Pro residues" evidence="1">
    <location>
        <begin position="17"/>
        <end position="29"/>
    </location>
</feature>
<feature type="region of interest" description="Disordered" evidence="1">
    <location>
        <begin position="1"/>
        <end position="33"/>
    </location>
</feature>
<dbReference type="SUPFAM" id="SSF109604">
    <property type="entry name" value="HD-domain/PDEase-like"/>
    <property type="match status" value="1"/>
</dbReference>
<accession>A0ABP5A2T8</accession>
<dbReference type="Gene3D" id="1.10.3210.10">
    <property type="entry name" value="Hypothetical protein af1432"/>
    <property type="match status" value="1"/>
</dbReference>
<comment type="caution">
    <text evidence="2">The sequence shown here is derived from an EMBL/GenBank/DDBJ whole genome shotgun (WGS) entry which is preliminary data.</text>
</comment>
<evidence type="ECO:0000313" key="3">
    <source>
        <dbReference type="Proteomes" id="UP001501303"/>
    </source>
</evidence>